<dbReference type="PANTHER" id="PTHR21599">
    <property type="entry name" value="GLYCERATE KINASE"/>
    <property type="match status" value="1"/>
</dbReference>
<dbReference type="EMBL" id="MAEL01000031">
    <property type="protein sequence ID" value="KAF1304596.1"/>
    <property type="molecule type" value="Genomic_DNA"/>
</dbReference>
<dbReference type="RefSeq" id="WP_161901625.1">
    <property type="nucleotide sequence ID" value="NZ_MAEL01000031.1"/>
</dbReference>
<sequence length="371" mass="39430">MKVVAAIDSFKGCATSAEINQAVLSKLNPAIWQEKVNVPIADGGEGTIAAIQAALGGEEVRVESVDPLLRKIQGSYLLTTIENKKTAIIESATFIGIDLVEVSDKTVRQATSYGLGVAVADALQKVEQIYVTLGGSATSDGGLGMLQALGGKIVPNTTGNLLLTVEDIDLREVREKFKHVSLHVLADVTNEYCGSRSFANVFARQKGASSQTIKKMEQQANKVLQLVEKQGYLGNLSGTGAAGGLGGAFTWLGGNILSGFTTIQQLIGLETIIQDADLIFTGEGKLDAQTAQGKVPFGVANLAKKYHVPVIAVCGSRENYLGKMEELVLGAFSIQQGPISLEKAMEKQRTLSNLATLAKEVVQVFQYEKDK</sequence>
<dbReference type="InterPro" id="IPR004381">
    <property type="entry name" value="Glycerate_kinase"/>
</dbReference>
<accession>A0ABQ6Z123</accession>
<comment type="similarity">
    <text evidence="1 4">Belongs to the glycerate kinase type-1 family.</text>
</comment>
<evidence type="ECO:0000256" key="2">
    <source>
        <dbReference type="ARBA" id="ARBA00022679"/>
    </source>
</evidence>
<evidence type="ECO:0000256" key="3">
    <source>
        <dbReference type="ARBA" id="ARBA00022777"/>
    </source>
</evidence>
<keyword evidence="2 4" id="KW-0808">Transferase</keyword>
<organism evidence="5 6">
    <name type="scientific">Candidatus Enterococcus willemsii</name>
    <dbReference type="NCBI Taxonomy" id="1857215"/>
    <lineage>
        <taxon>Bacteria</taxon>
        <taxon>Bacillati</taxon>
        <taxon>Bacillota</taxon>
        <taxon>Bacilli</taxon>
        <taxon>Lactobacillales</taxon>
        <taxon>Enterococcaceae</taxon>
        <taxon>Enterococcus</taxon>
    </lineage>
</organism>
<dbReference type="PANTHER" id="PTHR21599:SF0">
    <property type="entry name" value="GLYCERATE KINASE"/>
    <property type="match status" value="1"/>
</dbReference>
<proteinExistence type="inferred from homology"/>
<keyword evidence="3 4" id="KW-0418">Kinase</keyword>
<evidence type="ECO:0000256" key="4">
    <source>
        <dbReference type="PIRNR" id="PIRNR006078"/>
    </source>
</evidence>
<dbReference type="SUPFAM" id="SSF110738">
    <property type="entry name" value="Glycerate kinase I"/>
    <property type="match status" value="1"/>
</dbReference>
<dbReference type="GO" id="GO:0016301">
    <property type="term" value="F:kinase activity"/>
    <property type="evidence" value="ECO:0007669"/>
    <property type="project" value="UniProtKB-KW"/>
</dbReference>
<dbReference type="Proteomes" id="UP000782705">
    <property type="component" value="Unassembled WGS sequence"/>
</dbReference>
<dbReference type="NCBIfam" id="TIGR00045">
    <property type="entry name" value="glycerate kinase"/>
    <property type="match status" value="1"/>
</dbReference>
<dbReference type="PIRSF" id="PIRSF006078">
    <property type="entry name" value="GlxK"/>
    <property type="match status" value="1"/>
</dbReference>
<keyword evidence="6" id="KW-1185">Reference proteome</keyword>
<dbReference type="InterPro" id="IPR036129">
    <property type="entry name" value="Glycerate_kinase_sf"/>
</dbReference>
<evidence type="ECO:0000256" key="1">
    <source>
        <dbReference type="ARBA" id="ARBA00006284"/>
    </source>
</evidence>
<dbReference type="InterPro" id="IPR018193">
    <property type="entry name" value="Glyc_kinase_flavodox-like_fold"/>
</dbReference>
<dbReference type="Gene3D" id="3.40.50.10350">
    <property type="entry name" value="Glycerate kinase, domain 1"/>
    <property type="match status" value="1"/>
</dbReference>
<dbReference type="Gene3D" id="3.90.1510.10">
    <property type="entry name" value="Glycerate kinase, domain 2"/>
    <property type="match status" value="1"/>
</dbReference>
<protein>
    <submittedName>
        <fullName evidence="5">Glycerate kinase</fullName>
    </submittedName>
</protein>
<gene>
    <name evidence="5" type="ORF">BAU17_10365</name>
</gene>
<dbReference type="Pfam" id="PF02595">
    <property type="entry name" value="Gly_kinase"/>
    <property type="match status" value="1"/>
</dbReference>
<reference evidence="5 6" key="1">
    <citation type="submission" date="2016-06" db="EMBL/GenBank/DDBJ databases">
        <title>Four novel species of enterococci isolated from chicken manure.</title>
        <authorList>
            <person name="Van Tyne D."/>
        </authorList>
    </citation>
    <scope>NUCLEOTIDE SEQUENCE [LARGE SCALE GENOMIC DNA]</scope>
    <source>
        <strain evidence="5 6">CU12B</strain>
    </source>
</reference>
<comment type="caution">
    <text evidence="5">The sequence shown here is derived from an EMBL/GenBank/DDBJ whole genome shotgun (WGS) entry which is preliminary data.</text>
</comment>
<evidence type="ECO:0000313" key="5">
    <source>
        <dbReference type="EMBL" id="KAF1304596.1"/>
    </source>
</evidence>
<name>A0ABQ6Z123_9ENTE</name>
<evidence type="ECO:0000313" key="6">
    <source>
        <dbReference type="Proteomes" id="UP000782705"/>
    </source>
</evidence>
<dbReference type="InterPro" id="IPR018197">
    <property type="entry name" value="Glycerate_kinase_RE-like"/>
</dbReference>